<evidence type="ECO:0000313" key="3">
    <source>
        <dbReference type="Proteomes" id="UP000718593"/>
    </source>
</evidence>
<proteinExistence type="predicted"/>
<feature type="chain" id="PRO_5037564485" evidence="1">
    <location>
        <begin position="20"/>
        <end position="202"/>
    </location>
</feature>
<feature type="signal peptide" evidence="1">
    <location>
        <begin position="1"/>
        <end position="19"/>
    </location>
</feature>
<dbReference type="EMBL" id="JABZMI010000155">
    <property type="protein sequence ID" value="MBF1165124.1"/>
    <property type="molecule type" value="Genomic_DNA"/>
</dbReference>
<evidence type="ECO:0000313" key="2">
    <source>
        <dbReference type="EMBL" id="MBF1165124.1"/>
    </source>
</evidence>
<sequence>MRIWWVVACAALFSLNVHAADPSADETVSFVDAANTPADVTITPVPMPAQVTELLAPVNPAAKLRAAKKAKLAKKQVFPQILLSRTERHQVALLAAAQKANGQPLFNFFNDEDGPAGYDELVLHQFYSRPRLVVDNDGDDDQGLADLSDTARVRLLMARLKALETYALAHVPDDGEALPDTVAQRLAAARQKAVAAHQAKFS</sequence>
<name>A0A930BS64_9RHOO</name>
<gene>
    <name evidence="2" type="ORF">HXL68_08790</name>
</gene>
<organism evidence="2 3">
    <name type="scientific">Dechloromonas agitata</name>
    <dbReference type="NCBI Taxonomy" id="73030"/>
    <lineage>
        <taxon>Bacteria</taxon>
        <taxon>Pseudomonadati</taxon>
        <taxon>Pseudomonadota</taxon>
        <taxon>Betaproteobacteria</taxon>
        <taxon>Rhodocyclales</taxon>
        <taxon>Azonexaceae</taxon>
        <taxon>Dechloromonas</taxon>
    </lineage>
</organism>
<dbReference type="Proteomes" id="UP000718593">
    <property type="component" value="Unassembled WGS sequence"/>
</dbReference>
<reference evidence="2" key="1">
    <citation type="submission" date="2020-04" db="EMBL/GenBank/DDBJ databases">
        <title>Deep metagenomics examines the oral microbiome during advanced dental caries in children, revealing novel taxa and co-occurrences with host molecules.</title>
        <authorList>
            <person name="Baker J.L."/>
            <person name="Morton J.T."/>
            <person name="Dinis M."/>
            <person name="Alvarez R."/>
            <person name="Tran N.C."/>
            <person name="Knight R."/>
            <person name="Edlund A."/>
        </authorList>
    </citation>
    <scope>NUCLEOTIDE SEQUENCE</scope>
    <source>
        <strain evidence="2">JCVI_32_bin.24</strain>
    </source>
</reference>
<accession>A0A930BS64</accession>
<keyword evidence="1" id="KW-0732">Signal</keyword>
<evidence type="ECO:0000256" key="1">
    <source>
        <dbReference type="SAM" id="SignalP"/>
    </source>
</evidence>
<comment type="caution">
    <text evidence="2">The sequence shown here is derived from an EMBL/GenBank/DDBJ whole genome shotgun (WGS) entry which is preliminary data.</text>
</comment>
<dbReference type="AlphaFoldDB" id="A0A930BS64"/>
<protein>
    <submittedName>
        <fullName evidence="2">Uncharacterized protein</fullName>
    </submittedName>
</protein>